<dbReference type="EC" id="2.1.1.182" evidence="7"/>
<dbReference type="PANTHER" id="PTHR11727">
    <property type="entry name" value="DIMETHYLADENOSINE TRANSFERASE"/>
    <property type="match status" value="1"/>
</dbReference>
<dbReference type="InterPro" id="IPR023165">
    <property type="entry name" value="rRNA_Ade_diMease-like_C"/>
</dbReference>
<evidence type="ECO:0000259" key="10">
    <source>
        <dbReference type="SMART" id="SM00650"/>
    </source>
</evidence>
<dbReference type="SMART" id="SM00650">
    <property type="entry name" value="rADc"/>
    <property type="match status" value="1"/>
</dbReference>
<evidence type="ECO:0000313" key="11">
    <source>
        <dbReference type="EMBL" id="GFK92260.1"/>
    </source>
</evidence>
<dbReference type="GO" id="GO:0005829">
    <property type="term" value="C:cytosol"/>
    <property type="evidence" value="ECO:0007669"/>
    <property type="project" value="TreeGrafter"/>
</dbReference>
<dbReference type="SUPFAM" id="SSF53335">
    <property type="entry name" value="S-adenosyl-L-methionine-dependent methyltransferases"/>
    <property type="match status" value="1"/>
</dbReference>
<evidence type="ECO:0000256" key="2">
    <source>
        <dbReference type="ARBA" id="ARBA00022552"/>
    </source>
</evidence>
<comment type="function">
    <text evidence="7">Specifically dimethylates two adjacent adenosines (A1518 and A1519) in the loop of a conserved hairpin near the 3'-end of 16S rRNA in the 30S particle. May play a critical role in biogenesis of 30S subunits.</text>
</comment>
<evidence type="ECO:0000256" key="8">
    <source>
        <dbReference type="PROSITE-ProRule" id="PRU01026"/>
    </source>
</evidence>
<dbReference type="GO" id="GO:0052908">
    <property type="term" value="F:16S rRNA (adenine(1518)-N(6)/adenine(1519)-N(6))-dimethyltransferase activity"/>
    <property type="evidence" value="ECO:0007669"/>
    <property type="project" value="UniProtKB-EC"/>
</dbReference>
<feature type="binding site" evidence="7 8">
    <location>
        <position position="34"/>
    </location>
    <ligand>
        <name>S-adenosyl-L-methionine</name>
        <dbReference type="ChEBI" id="CHEBI:59789"/>
    </ligand>
</feature>
<feature type="region of interest" description="Disordered" evidence="9">
    <location>
        <begin position="1"/>
        <end position="32"/>
    </location>
</feature>
<feature type="binding site" evidence="7 8">
    <location>
        <position position="123"/>
    </location>
    <ligand>
        <name>S-adenosyl-L-methionine</name>
        <dbReference type="ChEBI" id="CHEBI:59789"/>
    </ligand>
</feature>
<sequence>MRPRKEKTAQGVRGGAASGSFGGRPKKSLGQNFLTDPNVARRIVASLGVEPGDAVLEIGPGRGALTGFLMVSGAGRVMALEKDRDLAPELPLRFPGLCVVNADAMRFAWDRLDRLPRVRVVGNLPYNVASPIMWDLAWLAQRFARAVFMVQLEVAERIVAVPRTGDYGGLSVWLQSFVTPAKLFKVGPNVFTPRPKVDSAVVAFTPRPVSERPREPGRLARFIKRIFSMRRKQLGRILGADLTPGAGDFLESQGLSPRCRPEELTPGQILLLMNAMGDA</sequence>
<keyword evidence="1 7" id="KW-0963">Cytoplasm</keyword>
<dbReference type="Proteomes" id="UP000494245">
    <property type="component" value="Unassembled WGS sequence"/>
</dbReference>
<evidence type="ECO:0000256" key="7">
    <source>
        <dbReference type="HAMAP-Rule" id="MF_00607"/>
    </source>
</evidence>
<dbReference type="Pfam" id="PF00398">
    <property type="entry name" value="RrnaAD"/>
    <property type="match status" value="1"/>
</dbReference>
<dbReference type="Gene3D" id="1.10.8.100">
    <property type="entry name" value="Ribosomal RNA adenine dimethylase-like, domain 2"/>
    <property type="match status" value="1"/>
</dbReference>
<comment type="caution">
    <text evidence="11">The sequence shown here is derived from an EMBL/GenBank/DDBJ whole genome shotgun (WGS) entry which is preliminary data.</text>
</comment>
<evidence type="ECO:0000256" key="9">
    <source>
        <dbReference type="SAM" id="MobiDB-lite"/>
    </source>
</evidence>
<feature type="binding site" evidence="7 8">
    <location>
        <position position="32"/>
    </location>
    <ligand>
        <name>S-adenosyl-L-methionine</name>
        <dbReference type="ChEBI" id="CHEBI:59789"/>
    </ligand>
</feature>
<feature type="domain" description="Ribosomal RNA adenine methylase transferase N-terminal" evidence="10">
    <location>
        <begin position="39"/>
        <end position="208"/>
    </location>
</feature>
<reference evidence="11 12" key="2">
    <citation type="submission" date="2020-05" db="EMBL/GenBank/DDBJ databases">
        <title>Draft genome sequence of Desulfovibrio sp. strainFSS-1.</title>
        <authorList>
            <person name="Shimoshige H."/>
            <person name="Kobayashi H."/>
            <person name="Maekawa T."/>
        </authorList>
    </citation>
    <scope>NUCLEOTIDE SEQUENCE [LARGE SCALE GENOMIC DNA]</scope>
    <source>
        <strain evidence="11 12">SIID29052-01</strain>
    </source>
</reference>
<dbReference type="PROSITE" id="PS01131">
    <property type="entry name" value="RRNA_A_DIMETH"/>
    <property type="match status" value="1"/>
</dbReference>
<gene>
    <name evidence="7 11" type="primary">rsmA</name>
    <name evidence="7" type="synonym">ksgA</name>
    <name evidence="11" type="ORF">NNJEOMEG_00082</name>
</gene>
<dbReference type="HAMAP" id="MF_00607">
    <property type="entry name" value="16SrRNA_methyltr_A"/>
    <property type="match status" value="1"/>
</dbReference>
<dbReference type="PROSITE" id="PS51689">
    <property type="entry name" value="SAM_RNA_A_N6_MT"/>
    <property type="match status" value="1"/>
</dbReference>
<evidence type="ECO:0000256" key="1">
    <source>
        <dbReference type="ARBA" id="ARBA00022490"/>
    </source>
</evidence>
<evidence type="ECO:0000256" key="6">
    <source>
        <dbReference type="ARBA" id="ARBA00022884"/>
    </source>
</evidence>
<protein>
    <recommendedName>
        <fullName evidence="7">Ribosomal RNA small subunit methyltransferase A</fullName>
        <ecNumber evidence="7">2.1.1.182</ecNumber>
    </recommendedName>
    <alternativeName>
        <fullName evidence="7">16S rRNA (adenine(1518)-N(6)/adenine(1519)-N(6))-dimethyltransferase</fullName>
    </alternativeName>
    <alternativeName>
        <fullName evidence="7">16S rRNA dimethyladenosine transferase</fullName>
    </alternativeName>
    <alternativeName>
        <fullName evidence="7">16S rRNA dimethylase</fullName>
    </alternativeName>
    <alternativeName>
        <fullName evidence="7">S-adenosylmethionine-6-N', N'-adenosyl(rRNA) dimethyltransferase</fullName>
    </alternativeName>
</protein>
<comment type="subcellular location">
    <subcellularLocation>
        <location evidence="7">Cytoplasm</location>
    </subcellularLocation>
</comment>
<dbReference type="AlphaFoldDB" id="A0A6V8LMP1"/>
<reference evidence="11 12" key="1">
    <citation type="submission" date="2020-04" db="EMBL/GenBank/DDBJ databases">
        <authorList>
            <consortium name="Desulfovibrio sp. FSS-1 genome sequencing consortium"/>
            <person name="Shimoshige H."/>
            <person name="Kobayashi H."/>
            <person name="Maekawa T."/>
        </authorList>
    </citation>
    <scope>NUCLEOTIDE SEQUENCE [LARGE SCALE GENOMIC DNA]</scope>
    <source>
        <strain evidence="11 12">SIID29052-01</strain>
    </source>
</reference>
<comment type="similarity">
    <text evidence="7">Belongs to the class I-like SAM-binding methyltransferase superfamily. rRNA adenine N(6)-methyltransferase family. RsmA subfamily.</text>
</comment>
<keyword evidence="4 7" id="KW-0808">Transferase</keyword>
<organism evidence="11 12">
    <name type="scientific">Fundidesulfovibrio magnetotacticus</name>
    <dbReference type="NCBI Taxonomy" id="2730080"/>
    <lineage>
        <taxon>Bacteria</taxon>
        <taxon>Pseudomonadati</taxon>
        <taxon>Thermodesulfobacteriota</taxon>
        <taxon>Desulfovibrionia</taxon>
        <taxon>Desulfovibrionales</taxon>
        <taxon>Desulfovibrionaceae</taxon>
        <taxon>Fundidesulfovibrio</taxon>
    </lineage>
</organism>
<dbReference type="GO" id="GO:0003723">
    <property type="term" value="F:RNA binding"/>
    <property type="evidence" value="ECO:0007669"/>
    <property type="project" value="UniProtKB-UniRule"/>
</dbReference>
<feature type="binding site" evidence="7 8">
    <location>
        <position position="81"/>
    </location>
    <ligand>
        <name>S-adenosyl-L-methionine</name>
        <dbReference type="ChEBI" id="CHEBI:59789"/>
    </ligand>
</feature>
<dbReference type="InterPro" id="IPR020598">
    <property type="entry name" value="rRNA_Ade_methylase_Trfase_N"/>
</dbReference>
<feature type="binding site" evidence="7 8">
    <location>
        <position position="103"/>
    </location>
    <ligand>
        <name>S-adenosyl-L-methionine</name>
        <dbReference type="ChEBI" id="CHEBI:59789"/>
    </ligand>
</feature>
<keyword evidence="3 7" id="KW-0489">Methyltransferase</keyword>
<dbReference type="InterPro" id="IPR011530">
    <property type="entry name" value="rRNA_adenine_dimethylase"/>
</dbReference>
<dbReference type="InterPro" id="IPR020596">
    <property type="entry name" value="rRNA_Ade_Mease_Trfase_CS"/>
</dbReference>
<keyword evidence="6 7" id="KW-0694">RNA-binding</keyword>
<comment type="catalytic activity">
    <reaction evidence="7">
        <text>adenosine(1518)/adenosine(1519) in 16S rRNA + 4 S-adenosyl-L-methionine = N(6)-dimethyladenosine(1518)/N(6)-dimethyladenosine(1519) in 16S rRNA + 4 S-adenosyl-L-homocysteine + 4 H(+)</text>
        <dbReference type="Rhea" id="RHEA:19609"/>
        <dbReference type="Rhea" id="RHEA-COMP:10232"/>
        <dbReference type="Rhea" id="RHEA-COMP:10233"/>
        <dbReference type="ChEBI" id="CHEBI:15378"/>
        <dbReference type="ChEBI" id="CHEBI:57856"/>
        <dbReference type="ChEBI" id="CHEBI:59789"/>
        <dbReference type="ChEBI" id="CHEBI:74411"/>
        <dbReference type="ChEBI" id="CHEBI:74493"/>
        <dbReference type="EC" id="2.1.1.182"/>
    </reaction>
</comment>
<dbReference type="InterPro" id="IPR001737">
    <property type="entry name" value="KsgA/Erm"/>
</dbReference>
<dbReference type="EMBL" id="BLTE01000001">
    <property type="protein sequence ID" value="GFK92260.1"/>
    <property type="molecule type" value="Genomic_DNA"/>
</dbReference>
<keyword evidence="12" id="KW-1185">Reference proteome</keyword>
<feature type="binding site" evidence="7 8">
    <location>
        <position position="59"/>
    </location>
    <ligand>
        <name>S-adenosyl-L-methionine</name>
        <dbReference type="ChEBI" id="CHEBI:59789"/>
    </ligand>
</feature>
<dbReference type="Gene3D" id="3.40.50.150">
    <property type="entry name" value="Vaccinia Virus protein VP39"/>
    <property type="match status" value="1"/>
</dbReference>
<keyword evidence="2 7" id="KW-0698">rRNA processing</keyword>
<evidence type="ECO:0000256" key="4">
    <source>
        <dbReference type="ARBA" id="ARBA00022679"/>
    </source>
</evidence>
<dbReference type="PANTHER" id="PTHR11727:SF7">
    <property type="entry name" value="DIMETHYLADENOSINE TRANSFERASE-RELATED"/>
    <property type="match status" value="1"/>
</dbReference>
<evidence type="ECO:0000256" key="5">
    <source>
        <dbReference type="ARBA" id="ARBA00022691"/>
    </source>
</evidence>
<dbReference type="NCBIfam" id="TIGR00755">
    <property type="entry name" value="ksgA"/>
    <property type="match status" value="1"/>
</dbReference>
<evidence type="ECO:0000256" key="3">
    <source>
        <dbReference type="ARBA" id="ARBA00022603"/>
    </source>
</evidence>
<dbReference type="RefSeq" id="WP_173080232.1">
    <property type="nucleotide sequence ID" value="NZ_BLTE01000001.1"/>
</dbReference>
<evidence type="ECO:0000313" key="12">
    <source>
        <dbReference type="Proteomes" id="UP000494245"/>
    </source>
</evidence>
<dbReference type="InterPro" id="IPR029063">
    <property type="entry name" value="SAM-dependent_MTases_sf"/>
</dbReference>
<proteinExistence type="inferred from homology"/>
<accession>A0A6V8LMP1</accession>
<keyword evidence="5 7" id="KW-0949">S-adenosyl-L-methionine</keyword>
<feature type="compositionally biased region" description="Gly residues" evidence="9">
    <location>
        <begin position="12"/>
        <end position="22"/>
    </location>
</feature>
<name>A0A6V8LMP1_9BACT</name>